<protein>
    <recommendedName>
        <fullName evidence="1">E3 ubiquitin-protein ligase</fullName>
        <ecNumber evidence="1">2.3.2.27</ecNumber>
    </recommendedName>
</protein>
<feature type="compositionally biased region" description="Basic residues" evidence="2">
    <location>
        <begin position="48"/>
        <end position="61"/>
    </location>
</feature>
<feature type="non-terminal residue" evidence="5">
    <location>
        <position position="1"/>
    </location>
</feature>
<feature type="region of interest" description="Disordered" evidence="2">
    <location>
        <begin position="1"/>
        <end position="109"/>
    </location>
</feature>
<organism evidence="5 6">
    <name type="scientific">Thalassiosira oceanica</name>
    <name type="common">Marine diatom</name>
    <dbReference type="NCBI Taxonomy" id="159749"/>
    <lineage>
        <taxon>Eukaryota</taxon>
        <taxon>Sar</taxon>
        <taxon>Stramenopiles</taxon>
        <taxon>Ochrophyta</taxon>
        <taxon>Bacillariophyta</taxon>
        <taxon>Coscinodiscophyceae</taxon>
        <taxon>Thalassiosirophycidae</taxon>
        <taxon>Thalassiosirales</taxon>
        <taxon>Thalassiosiraceae</taxon>
        <taxon>Thalassiosira</taxon>
    </lineage>
</organism>
<keyword evidence="6" id="KW-1185">Reference proteome</keyword>
<comment type="function">
    <text evidence="1">Ubiquitin ligase protein which is a component of the N-end rule pathway. Recognizes and binds to proteins bearing specific N-terminal residues that are destabilizing according to the N-end rule, leading to their ubiquitination and subsequent degradation.</text>
</comment>
<dbReference type="OrthoDB" id="42752at2759"/>
<evidence type="ECO:0000313" key="6">
    <source>
        <dbReference type="Proteomes" id="UP000266841"/>
    </source>
</evidence>
<comment type="similarity">
    <text evidence="1">Belongs to the E3 ubiquitin-protein ligase UBR1-like family.</text>
</comment>
<dbReference type="GO" id="GO:0000151">
    <property type="term" value="C:ubiquitin ligase complex"/>
    <property type="evidence" value="ECO:0007669"/>
    <property type="project" value="TreeGrafter"/>
</dbReference>
<keyword evidence="1" id="KW-0833">Ubl conjugation pathway</keyword>
<dbReference type="eggNOG" id="KOG1139">
    <property type="taxonomic scope" value="Eukaryota"/>
</dbReference>
<accession>K0TG36</accession>
<dbReference type="PANTHER" id="PTHR21497:SF24">
    <property type="entry name" value="E3 UBIQUITIN-PROTEIN LIGASE UBR1"/>
    <property type="match status" value="1"/>
</dbReference>
<keyword evidence="1" id="KW-0862">Zinc</keyword>
<feature type="region of interest" description="Disordered" evidence="2">
    <location>
        <begin position="1803"/>
        <end position="1824"/>
    </location>
</feature>
<dbReference type="GO" id="GO:0016567">
    <property type="term" value="P:protein ubiquitination"/>
    <property type="evidence" value="ECO:0007669"/>
    <property type="project" value="UniProtKB-UniRule"/>
</dbReference>
<keyword evidence="1" id="KW-0808">Transferase</keyword>
<evidence type="ECO:0000256" key="2">
    <source>
        <dbReference type="SAM" id="MobiDB-lite"/>
    </source>
</evidence>
<feature type="domain" description="E3 ubiquitin-protein ligase UBR-like C-terminal" evidence="3">
    <location>
        <begin position="1880"/>
        <end position="2024"/>
    </location>
</feature>
<comment type="caution">
    <text evidence="5">The sequence shown here is derived from an EMBL/GenBank/DDBJ whole genome shotgun (WGS) entry which is preliminary data.</text>
</comment>
<comment type="catalytic activity">
    <reaction evidence="1">
        <text>S-ubiquitinyl-[E2 ubiquitin-conjugating enzyme]-L-cysteine + [acceptor protein]-L-lysine = [E2 ubiquitin-conjugating enzyme]-L-cysteine + N(6)-ubiquitinyl-[acceptor protein]-L-lysine.</text>
        <dbReference type="EC" id="2.3.2.27"/>
    </reaction>
</comment>
<dbReference type="GO" id="GO:0071596">
    <property type="term" value="P:ubiquitin-dependent protein catabolic process via the N-end rule pathway"/>
    <property type="evidence" value="ECO:0007669"/>
    <property type="project" value="UniProtKB-UniRule"/>
</dbReference>
<sequence length="2049" mass="222727">VPRGAARAGRRPGLPRAARRGVVPPAVDAARLGRPGRREVRGADRGAHGRRRGVLVRRGVRAGRAEPPRGEAGAARGGGAPLAQPAERQGVRDDEGPFEPRSGDGRLAEGSFYSVPTPFSCPHSLVVKQVPHSPLAGDGFSFHLPLHRALARSILCFCASVVSEEERADCPEGWWKLPLFDDGDDFLTVGGDSTGVVFKQDSLSAVLRSTHKSSNFRVVWSAGPDCSTPEAQLRKSRLRMLSSQLASTKVVHSLCDHPLRCIAAAEQIEHHMWAKNGQSMAGMAINYSAVPLCRSMRDLDIAMVQLSASGFNVGLGARRVFGLLTTRFSLDGYLSDPDRRNSFGKVGWVKPPRMQEPDHAEHLAESFFKTVCVIVSDLPPPPPVSEQDNSVLKRHIRRELLHALAVEPKSHSEAMNVASAAVSRREESDDATRFRAVFTEVLTSIAQQRNHGSRGPPTFDLKPEGCGEYDPSFHHLRKTEHQHAMDNIARLRRQRIKRMEGGVSSEVVLPLVSEPPPGHNRFLPSRLLLHLPAMYAAIRRFLMYVLFNGQWLPPDKPSVEVEVIPSEVPAAASLSPTTAAASPGSKGHGRMTPTSPPFRSSPADTRTPSVPSMTSAEPNFTAEAVSASSKSFLEVLHILTLQVHTLEECSCLHNDLPFLDLENVSLSAGININSYLEEISSVPESLADVWALQCYPEGPLPSQGSGLNRGSVLGLLIALYEHRDNAKRSGATNDSANNDHGGARALSADGLKWLLRFLSSLVNGADSMASAYKSATSGIPVTTTNSIQPELRRKIKGMLDKLPNLWPVTEKGDVSMDGGMSAASEKSKAAQKAAQKRALARMKNMQSKFADSISAQYKDEKDSKLMNDENLCIICKCDDDDGVNGPMGYLGHVQRSRVSQLASDSIMRETHLNGLNLSSLYRVVGEKGCQVSCFLYQCADFALSANKSPQLRSSESMESTPVAFLPRGSIVEVLQSKVSASVGLRSRRVLVRHAGHERRAETCSTVPGGSSANGSVAQGWASLQSWQGYVILSPLSSLCYTNTRWGPTRPIVRQCGHAAHLRCVEAHCLSLHQRSAGNQAFDGRFSANIEDGEFLCPLCKQLSNILIPDESNEKCDSSQSQVIPLTTSASATMCEEEDGIEVMKNMISATSADVSQIRNVLSRTRQVNYSDPDAESKNKAIYQFGSHLSQGMQQLTEISSAEKAERHAWHDALRRWDFEDDNVIKNILRLSREQLIAWAAVGYGASSSESSGRGLRKEIFGEVDFIVKDPWSGYSKECQDSHPMLLDLRRLVTASAGLFDVLTYEIGKTLGTAEDKKIGSTVPVFGDLISDILEGKSWMDSQNSECNETDQWRIVSSLIASMLCHVSREDAVAPRLEARAVAAAMWVVNGRLSPPPNVVTGPTAVDMNGGMESDENQVDNDVEISRAETDDAVRAAIPPTPLSISRAERNLGIRLESDWGVTNPFHIKPNSQTKAPFRPAVASAFLYVPLLAWDLNILAGAVFSSLLSGSKSSPQVTCNELLQSAKILLVGRLTQVLLLPGGFVDPENGASDPMDYDDYDGQWDGTKTAKEGAALKKLLLFCRRTAGVSDDASIDKYDDSALCSAVGNAVLPFCRSLVLLLRASLSTFRQRVKGQRTNSRTGSMVEALTKLLNGPIAMSTENGFHLMTLIGAPPPSDLATQDPSYTSWHSLISRWLLSLTGFERYHGTRGIGLGFDAKTESWSAIDQFNVATSILQTGQGKVGVVVNANNDPSSTPTMLDLTVGENNHTHDTVVPNFDFEEDLNESASGAGVAHKVLNDVDDASDPGAHLIEPDGSKVDDEDGDRFSHVSQSAMISFQPSILGANPVGPGPRGSRGDRFEYNTASGVMRDLSHLGTIHIPKTPMKYLVKLPKSFVELYSIVNKVKGRDGGPTDDLDDESGIETAICLLTGSVMRSGLSRRIRSTIACVKNRSPGACTRHSRKAGSGIGIFFLVQKCTVLLMHNNKSAYSPSLYVDENGEEDVGLRRGRPLYFSEERHQALEALWGSHGIPREVSQIRSTSDRVIRDNWY</sequence>
<feature type="compositionally biased region" description="Basic and acidic residues" evidence="2">
    <location>
        <begin position="36"/>
        <end position="47"/>
    </location>
</feature>
<dbReference type="InterPro" id="IPR055194">
    <property type="entry name" value="UBR1-like_WH"/>
</dbReference>
<evidence type="ECO:0000259" key="3">
    <source>
        <dbReference type="Pfam" id="PF18995"/>
    </source>
</evidence>
<dbReference type="GO" id="GO:0061630">
    <property type="term" value="F:ubiquitin protein ligase activity"/>
    <property type="evidence" value="ECO:0007669"/>
    <property type="project" value="UniProtKB-UniRule"/>
</dbReference>
<feature type="compositionally biased region" description="Low complexity" evidence="2">
    <location>
        <begin position="1"/>
        <end position="16"/>
    </location>
</feature>
<keyword evidence="1" id="KW-0863">Zinc-finger</keyword>
<evidence type="ECO:0000313" key="5">
    <source>
        <dbReference type="EMBL" id="EJK76014.1"/>
    </source>
</evidence>
<dbReference type="Proteomes" id="UP000266841">
    <property type="component" value="Unassembled WGS sequence"/>
</dbReference>
<keyword evidence="1" id="KW-0479">Metal-binding</keyword>
<dbReference type="GO" id="GO:0008270">
    <property type="term" value="F:zinc ion binding"/>
    <property type="evidence" value="ECO:0007669"/>
    <property type="project" value="UniProtKB-UniRule"/>
</dbReference>
<name>K0TG36_THAOC</name>
<feature type="compositionally biased region" description="Polar residues" evidence="2">
    <location>
        <begin position="602"/>
        <end position="616"/>
    </location>
</feature>
<dbReference type="InterPro" id="IPR044046">
    <property type="entry name" value="E3_ligase_UBR-like_C"/>
</dbReference>
<comment type="pathway">
    <text evidence="1">Protein modification; protein ubiquitination.</text>
</comment>
<evidence type="ECO:0000256" key="1">
    <source>
        <dbReference type="RuleBase" id="RU366018"/>
    </source>
</evidence>
<dbReference type="GO" id="GO:0005737">
    <property type="term" value="C:cytoplasm"/>
    <property type="evidence" value="ECO:0007669"/>
    <property type="project" value="TreeGrafter"/>
</dbReference>
<dbReference type="UniPathway" id="UPA00143"/>
<feature type="compositionally biased region" description="Low complexity" evidence="2">
    <location>
        <begin position="572"/>
        <end position="583"/>
    </location>
</feature>
<dbReference type="Pfam" id="PF22960">
    <property type="entry name" value="WHD_UBR1"/>
    <property type="match status" value="1"/>
</dbReference>
<dbReference type="EC" id="2.3.2.27" evidence="1"/>
<dbReference type="InterPro" id="IPR039164">
    <property type="entry name" value="UBR1-like"/>
</dbReference>
<dbReference type="eggNOG" id="KOG1140">
    <property type="taxonomic scope" value="Eukaryota"/>
</dbReference>
<evidence type="ECO:0000259" key="4">
    <source>
        <dbReference type="Pfam" id="PF22960"/>
    </source>
</evidence>
<reference evidence="5 6" key="1">
    <citation type="journal article" date="2012" name="Genome Biol.">
        <title>Genome and low-iron response of an oceanic diatom adapted to chronic iron limitation.</title>
        <authorList>
            <person name="Lommer M."/>
            <person name="Specht M."/>
            <person name="Roy A.S."/>
            <person name="Kraemer L."/>
            <person name="Andreson R."/>
            <person name="Gutowska M.A."/>
            <person name="Wolf J."/>
            <person name="Bergner S.V."/>
            <person name="Schilhabel M.B."/>
            <person name="Klostermeier U.C."/>
            <person name="Beiko R.G."/>
            <person name="Rosenstiel P."/>
            <person name="Hippler M."/>
            <person name="Laroche J."/>
        </authorList>
    </citation>
    <scope>NUCLEOTIDE SEQUENCE [LARGE SCALE GENOMIC DNA]</scope>
    <source>
        <strain evidence="5 6">CCMP1005</strain>
    </source>
</reference>
<feature type="region of interest" description="Disordered" evidence="2">
    <location>
        <begin position="572"/>
        <end position="616"/>
    </location>
</feature>
<feature type="domain" description="E3 ubiquitin-protein ligase UBR1-like winged-helix" evidence="4">
    <location>
        <begin position="396"/>
        <end position="497"/>
    </location>
</feature>
<proteinExistence type="inferred from homology"/>
<dbReference type="EMBL" id="AGNL01002593">
    <property type="protein sequence ID" value="EJK76014.1"/>
    <property type="molecule type" value="Genomic_DNA"/>
</dbReference>
<dbReference type="PANTHER" id="PTHR21497">
    <property type="entry name" value="UBIQUITIN LIGASE E3 ALPHA-RELATED"/>
    <property type="match status" value="1"/>
</dbReference>
<gene>
    <name evidence="5" type="ORF">THAOC_02244</name>
</gene>
<dbReference type="Pfam" id="PF18995">
    <property type="entry name" value="PRT6_C"/>
    <property type="match status" value="1"/>
</dbReference>